<evidence type="ECO:0000313" key="1">
    <source>
        <dbReference type="EMBL" id="KAA6364897.1"/>
    </source>
</evidence>
<dbReference type="EMBL" id="SNRW01021091">
    <property type="protein sequence ID" value="KAA6364897.1"/>
    <property type="molecule type" value="Genomic_DNA"/>
</dbReference>
<name>A0A5J4U2U5_9EUKA</name>
<dbReference type="AlphaFoldDB" id="A0A5J4U2U5"/>
<sequence>MLFKKVITVIKKNQLVTKENDLLKIDIQLVIKKLDAVAIKELGAMKINIEFQLEMKILDIKEKKQLNLKEMKKLNLTEMKKFDFEVIKKSDAKAMTLDGLINIEFSLEITMLDVGVSLMMKMNVFIVGIMKDMQGMMENGVMTIEFQQVIVKLYAVVIKKLDVGADLMVKMISYEQY</sequence>
<accession>A0A5J4U2U5</accession>
<proteinExistence type="predicted"/>
<gene>
    <name evidence="1" type="ORF">EZS28_039576</name>
</gene>
<organism evidence="1 2">
    <name type="scientific">Streblomastix strix</name>
    <dbReference type="NCBI Taxonomy" id="222440"/>
    <lineage>
        <taxon>Eukaryota</taxon>
        <taxon>Metamonada</taxon>
        <taxon>Preaxostyla</taxon>
        <taxon>Oxymonadida</taxon>
        <taxon>Streblomastigidae</taxon>
        <taxon>Streblomastix</taxon>
    </lineage>
</organism>
<dbReference type="Proteomes" id="UP000324800">
    <property type="component" value="Unassembled WGS sequence"/>
</dbReference>
<reference evidence="1 2" key="1">
    <citation type="submission" date="2019-03" db="EMBL/GenBank/DDBJ databases">
        <title>Single cell metagenomics reveals metabolic interactions within the superorganism composed of flagellate Streblomastix strix and complex community of Bacteroidetes bacteria on its surface.</title>
        <authorList>
            <person name="Treitli S.C."/>
            <person name="Kolisko M."/>
            <person name="Husnik F."/>
            <person name="Keeling P."/>
            <person name="Hampl V."/>
        </authorList>
    </citation>
    <scope>NUCLEOTIDE SEQUENCE [LARGE SCALE GENOMIC DNA]</scope>
    <source>
        <strain evidence="1">ST1C</strain>
    </source>
</reference>
<evidence type="ECO:0000313" key="2">
    <source>
        <dbReference type="Proteomes" id="UP000324800"/>
    </source>
</evidence>
<protein>
    <submittedName>
        <fullName evidence="1">Uncharacterized protein</fullName>
    </submittedName>
</protein>
<comment type="caution">
    <text evidence="1">The sequence shown here is derived from an EMBL/GenBank/DDBJ whole genome shotgun (WGS) entry which is preliminary data.</text>
</comment>